<dbReference type="Proteomes" id="UP001176021">
    <property type="component" value="Unassembled WGS sequence"/>
</dbReference>
<gene>
    <name evidence="1" type="ORF">M8H41_19225</name>
</gene>
<evidence type="ECO:0008006" key="3">
    <source>
        <dbReference type="Google" id="ProtNLM"/>
    </source>
</evidence>
<accession>A0ABT8QUX2</accession>
<evidence type="ECO:0000313" key="2">
    <source>
        <dbReference type="Proteomes" id="UP001176021"/>
    </source>
</evidence>
<protein>
    <recommendedName>
        <fullName evidence="3">MOSC domain-containing protein</fullName>
    </recommendedName>
</protein>
<evidence type="ECO:0000313" key="1">
    <source>
        <dbReference type="EMBL" id="MDO0824965.1"/>
    </source>
</evidence>
<proteinExistence type="predicted"/>
<sequence length="46" mass="4766">MGQVIAVCTSECNGMSKKNVGEGILTVIRLFEGGAIRVGNSIEVIA</sequence>
<keyword evidence="2" id="KW-1185">Reference proteome</keyword>
<comment type="caution">
    <text evidence="1">The sequence shown here is derived from an EMBL/GenBank/DDBJ whole genome shotgun (WGS) entry which is preliminary data.</text>
</comment>
<name>A0ABT8QUX2_9FIRM</name>
<dbReference type="EMBL" id="JAMJEV010000019">
    <property type="protein sequence ID" value="MDO0824965.1"/>
    <property type="molecule type" value="Genomic_DNA"/>
</dbReference>
<organism evidence="1 2">
    <name type="scientific">Desulfosporosinus nitroreducens</name>
    <dbReference type="NCBI Taxonomy" id="2018668"/>
    <lineage>
        <taxon>Bacteria</taxon>
        <taxon>Bacillati</taxon>
        <taxon>Bacillota</taxon>
        <taxon>Clostridia</taxon>
        <taxon>Eubacteriales</taxon>
        <taxon>Desulfitobacteriaceae</taxon>
        <taxon>Desulfosporosinus</taxon>
    </lineage>
</organism>
<reference evidence="1" key="1">
    <citation type="submission" date="2022-05" db="EMBL/GenBank/DDBJ databases">
        <title>Expanded diversity of anoxic marine methylotrophy in a Black Sea sulfate reducing microorganism.</title>
        <authorList>
            <person name="Fischer P.Q."/>
            <person name="Stams A.J.M."/>
            <person name="Villanueva L."/>
            <person name="Sousa D.Z."/>
        </authorList>
    </citation>
    <scope>NUCLEOTIDE SEQUENCE</scope>
    <source>
        <strain evidence="1">P130</strain>
    </source>
</reference>